<name>A0A914EM83_9BILA</name>
<sequence>MEKVCLKKKAQALQTGTKFLMARNNFMKVQYNNLEAKIGNIPRLQLKVNSRKLGVEVDTGAQRSIISTVDWTRIGRPPYDPTNMELILYNGKPISSLGQVALNIDFTEVPTYSQTNIATPRHSSSMEPT</sequence>
<keyword evidence="1" id="KW-1185">Reference proteome</keyword>
<evidence type="ECO:0000313" key="2">
    <source>
        <dbReference type="WBParaSite" id="ACRNAN_scaffold8971.g13177.t1"/>
    </source>
</evidence>
<reference evidence="2" key="1">
    <citation type="submission" date="2022-11" db="UniProtKB">
        <authorList>
            <consortium name="WormBaseParasite"/>
        </authorList>
    </citation>
    <scope>IDENTIFICATION</scope>
</reference>
<protein>
    <submittedName>
        <fullName evidence="2">Peptidase A2 domain-containing protein</fullName>
    </submittedName>
</protein>
<dbReference type="AlphaFoldDB" id="A0A914EM83"/>
<dbReference type="Proteomes" id="UP000887540">
    <property type="component" value="Unplaced"/>
</dbReference>
<dbReference type="SUPFAM" id="SSF50630">
    <property type="entry name" value="Acid proteases"/>
    <property type="match status" value="1"/>
</dbReference>
<dbReference type="WBParaSite" id="ACRNAN_scaffold8971.g13177.t1">
    <property type="protein sequence ID" value="ACRNAN_scaffold8971.g13177.t1"/>
    <property type="gene ID" value="ACRNAN_scaffold8971.g13177"/>
</dbReference>
<evidence type="ECO:0000313" key="1">
    <source>
        <dbReference type="Proteomes" id="UP000887540"/>
    </source>
</evidence>
<dbReference type="InterPro" id="IPR021109">
    <property type="entry name" value="Peptidase_aspartic_dom_sf"/>
</dbReference>
<organism evidence="1 2">
    <name type="scientific">Acrobeloides nanus</name>
    <dbReference type="NCBI Taxonomy" id="290746"/>
    <lineage>
        <taxon>Eukaryota</taxon>
        <taxon>Metazoa</taxon>
        <taxon>Ecdysozoa</taxon>
        <taxon>Nematoda</taxon>
        <taxon>Chromadorea</taxon>
        <taxon>Rhabditida</taxon>
        <taxon>Tylenchina</taxon>
        <taxon>Cephalobomorpha</taxon>
        <taxon>Cephaloboidea</taxon>
        <taxon>Cephalobidae</taxon>
        <taxon>Acrobeloides</taxon>
    </lineage>
</organism>
<accession>A0A914EM83</accession>
<dbReference type="Gene3D" id="2.40.70.10">
    <property type="entry name" value="Acid Proteases"/>
    <property type="match status" value="1"/>
</dbReference>
<proteinExistence type="predicted"/>